<evidence type="ECO:0000313" key="2">
    <source>
        <dbReference type="Proteomes" id="UP001519332"/>
    </source>
</evidence>
<organism evidence="1 2">
    <name type="scientific">Kibdelosporangium banguiense</name>
    <dbReference type="NCBI Taxonomy" id="1365924"/>
    <lineage>
        <taxon>Bacteria</taxon>
        <taxon>Bacillati</taxon>
        <taxon>Actinomycetota</taxon>
        <taxon>Actinomycetes</taxon>
        <taxon>Pseudonocardiales</taxon>
        <taxon>Pseudonocardiaceae</taxon>
        <taxon>Kibdelosporangium</taxon>
    </lineage>
</organism>
<dbReference type="EMBL" id="JAGINW010000001">
    <property type="protein sequence ID" value="MBP2328274.1"/>
    <property type="molecule type" value="Genomic_DNA"/>
</dbReference>
<proteinExistence type="predicted"/>
<reference evidence="1 2" key="1">
    <citation type="submission" date="2021-03" db="EMBL/GenBank/DDBJ databases">
        <title>Sequencing the genomes of 1000 actinobacteria strains.</title>
        <authorList>
            <person name="Klenk H.-P."/>
        </authorList>
    </citation>
    <scope>NUCLEOTIDE SEQUENCE [LARGE SCALE GENOMIC DNA]</scope>
    <source>
        <strain evidence="1 2">DSM 46670</strain>
    </source>
</reference>
<comment type="caution">
    <text evidence="1">The sequence shown here is derived from an EMBL/GenBank/DDBJ whole genome shotgun (WGS) entry which is preliminary data.</text>
</comment>
<dbReference type="RefSeq" id="WP_209645297.1">
    <property type="nucleotide sequence ID" value="NZ_JAGINW010000001.1"/>
</dbReference>
<keyword evidence="2" id="KW-1185">Reference proteome</keyword>
<gene>
    <name evidence="1" type="ORF">JOF56_008659</name>
</gene>
<sequence length="256" mass="27112">MTLTVTLDADHDTPAMHAVLASLPQWLRATSDNPDIRTVAGNNPDWPERLRAAITSAPRAVLLTEPAPADAQVVSELADMAQVPVVIATPWALNPAALSAADRVRAAVSGAALVELFAARDVPPATSLLAQLGLVRVAAGEISMLHVARLDERGYTATARIAGVPAQLTGVRTTAGTDVRMILRGLAEEWQLRFGDPALALPASVTRIDDSGETLLPTHYETAQRAAWRAVHAAAVEGVHPRYTLRDLAADLTLLD</sequence>
<protein>
    <submittedName>
        <fullName evidence="1">Uncharacterized protein</fullName>
    </submittedName>
</protein>
<evidence type="ECO:0000313" key="1">
    <source>
        <dbReference type="EMBL" id="MBP2328274.1"/>
    </source>
</evidence>
<name>A0ABS4TV49_9PSEU</name>
<dbReference type="Proteomes" id="UP001519332">
    <property type="component" value="Unassembled WGS sequence"/>
</dbReference>
<accession>A0ABS4TV49</accession>